<dbReference type="STRING" id="398843.A3K89_13685"/>
<reference evidence="5" key="1">
    <citation type="submission" date="2017-06" db="EMBL/GenBank/DDBJ databases">
        <authorList>
            <person name="Varghese N."/>
            <person name="Submissions S."/>
        </authorList>
    </citation>
    <scope>NUCLEOTIDE SEQUENCE [LARGE SCALE GENOMIC DNA]</scope>
    <source>
        <strain evidence="5">JCM 23211</strain>
    </source>
</reference>
<dbReference type="EMBL" id="FZOW01000022">
    <property type="protein sequence ID" value="SNT45809.1"/>
    <property type="molecule type" value="Genomic_DNA"/>
</dbReference>
<keyword evidence="3" id="KW-0560">Oxidoreductase</keyword>
<evidence type="ECO:0000256" key="3">
    <source>
        <dbReference type="ARBA" id="ARBA00023002"/>
    </source>
</evidence>
<sequence>MTALMVRERETLEKYLPGLLDYLDKTPLADLESRDGKAIAKFREFGGTALIVPKDLGGLGASAVDAVRAQRAIGSRSPSLGAATTMHHLSIASLNEFAQGASDDDRALIASLVEQKAVIASGFSEGNPGGSVFIPTMKAKKQGDIFVINGSKKPCSLSGSMDLLTASVEVEGVGEKDGERAVALIPANLDGLSVTQFWDTDILAGAQSDEVKLENVEVPADFVLLNSDDDPDGIHEMTGYLWFGMLITANYLGAATILLEKLLAADKGDYEGYTRAAADIENSMAALEGIAWAFDSGERGQDLSARLLFCRIAIRDALVRASSAAMESLGGMGFIKSPDVGYLAAAIQAYAFHPPSRRSISETLAKYHGGDDFAFV</sequence>
<accession>A0A239MVB0</accession>
<dbReference type="Gene3D" id="1.20.140.10">
    <property type="entry name" value="Butyryl-CoA Dehydrogenase, subunit A, domain 3"/>
    <property type="match status" value="1"/>
</dbReference>
<dbReference type="SUPFAM" id="SSF47203">
    <property type="entry name" value="Acyl-CoA dehydrogenase C-terminal domain-like"/>
    <property type="match status" value="1"/>
</dbReference>
<keyword evidence="1" id="KW-0285">Flavoprotein</keyword>
<evidence type="ECO:0000313" key="4">
    <source>
        <dbReference type="EMBL" id="SNT45809.1"/>
    </source>
</evidence>
<keyword evidence="2" id="KW-0274">FAD</keyword>
<name>A0A239MVB0_9NOCA</name>
<dbReference type="Gene3D" id="2.40.110.10">
    <property type="entry name" value="Butyryl-CoA Dehydrogenase, subunit A, domain 2"/>
    <property type="match status" value="1"/>
</dbReference>
<dbReference type="InterPro" id="IPR036250">
    <property type="entry name" value="AcylCo_DH-like_C"/>
</dbReference>
<dbReference type="Proteomes" id="UP000198327">
    <property type="component" value="Unassembled WGS sequence"/>
</dbReference>
<dbReference type="InterPro" id="IPR046373">
    <property type="entry name" value="Acyl-CoA_Oxase/DH_mid-dom_sf"/>
</dbReference>
<keyword evidence="5" id="KW-1185">Reference proteome</keyword>
<evidence type="ECO:0000256" key="2">
    <source>
        <dbReference type="ARBA" id="ARBA00022827"/>
    </source>
</evidence>
<dbReference type="RefSeq" id="WP_089251678.1">
    <property type="nucleotide sequence ID" value="NZ_FZOW01000022.1"/>
</dbReference>
<dbReference type="GO" id="GO:0050660">
    <property type="term" value="F:flavin adenine dinucleotide binding"/>
    <property type="evidence" value="ECO:0007669"/>
    <property type="project" value="InterPro"/>
</dbReference>
<dbReference type="Gene3D" id="1.10.540.10">
    <property type="entry name" value="Acyl-CoA dehydrogenase/oxidase, N-terminal domain"/>
    <property type="match status" value="1"/>
</dbReference>
<dbReference type="PANTHER" id="PTHR43884">
    <property type="entry name" value="ACYL-COA DEHYDROGENASE"/>
    <property type="match status" value="1"/>
</dbReference>
<protein>
    <submittedName>
        <fullName evidence="4">Acyl-CoA dehydrogenase</fullName>
    </submittedName>
</protein>
<organism evidence="4 5">
    <name type="scientific">Rhodococcoides kyotonense</name>
    <dbReference type="NCBI Taxonomy" id="398843"/>
    <lineage>
        <taxon>Bacteria</taxon>
        <taxon>Bacillati</taxon>
        <taxon>Actinomycetota</taxon>
        <taxon>Actinomycetes</taxon>
        <taxon>Mycobacteriales</taxon>
        <taxon>Nocardiaceae</taxon>
        <taxon>Rhodococcoides</taxon>
    </lineage>
</organism>
<dbReference type="OrthoDB" id="2986495at2"/>
<dbReference type="GO" id="GO:0003995">
    <property type="term" value="F:acyl-CoA dehydrogenase activity"/>
    <property type="evidence" value="ECO:0007669"/>
    <property type="project" value="TreeGrafter"/>
</dbReference>
<dbReference type="InterPro" id="IPR037069">
    <property type="entry name" value="AcylCoA_DH/ox_N_sf"/>
</dbReference>
<dbReference type="AlphaFoldDB" id="A0A239MVB0"/>
<dbReference type="InterPro" id="IPR009100">
    <property type="entry name" value="AcylCoA_DH/oxidase_NM_dom_sf"/>
</dbReference>
<evidence type="ECO:0000256" key="1">
    <source>
        <dbReference type="ARBA" id="ARBA00022630"/>
    </source>
</evidence>
<dbReference type="PANTHER" id="PTHR43884:SF20">
    <property type="entry name" value="ACYL-COA DEHYDROGENASE FADE28"/>
    <property type="match status" value="1"/>
</dbReference>
<dbReference type="SUPFAM" id="SSF56645">
    <property type="entry name" value="Acyl-CoA dehydrogenase NM domain-like"/>
    <property type="match status" value="1"/>
</dbReference>
<proteinExistence type="predicted"/>
<evidence type="ECO:0000313" key="5">
    <source>
        <dbReference type="Proteomes" id="UP000198327"/>
    </source>
</evidence>
<gene>
    <name evidence="4" type="ORF">SAMN05421642_12220</name>
</gene>